<proteinExistence type="predicted"/>
<evidence type="ECO:0000313" key="1">
    <source>
        <dbReference type="EMBL" id="DAF43607.1"/>
    </source>
</evidence>
<protein>
    <submittedName>
        <fullName evidence="1">Uncharacterized protein</fullName>
    </submittedName>
</protein>
<name>A0A8S5RYF7_9CAUD</name>
<organism evidence="1">
    <name type="scientific">Siphoviridae sp. ctWdm1</name>
    <dbReference type="NCBI Taxonomy" id="2827883"/>
    <lineage>
        <taxon>Viruses</taxon>
        <taxon>Duplodnaviria</taxon>
        <taxon>Heunggongvirae</taxon>
        <taxon>Uroviricota</taxon>
        <taxon>Caudoviricetes</taxon>
    </lineage>
</organism>
<reference evidence="1" key="1">
    <citation type="journal article" date="2021" name="Proc. Natl. Acad. Sci. U.S.A.">
        <title>A Catalog of Tens of Thousands of Viruses from Human Metagenomes Reveals Hidden Associations with Chronic Diseases.</title>
        <authorList>
            <person name="Tisza M.J."/>
            <person name="Buck C.B."/>
        </authorList>
    </citation>
    <scope>NUCLEOTIDE SEQUENCE</scope>
    <source>
        <strain evidence="1">CtWdm1</strain>
    </source>
</reference>
<dbReference type="EMBL" id="BK032509">
    <property type="protein sequence ID" value="DAF43607.1"/>
    <property type="molecule type" value="Genomic_DNA"/>
</dbReference>
<sequence length="30" mass="3757">MFLYVILLLGFKHLLQTNNHHHHHKQSTYW</sequence>
<accession>A0A8S5RYF7</accession>